<name>A0AAE3YTT6_9ACTN</name>
<feature type="binding site" evidence="10">
    <location>
        <position position="210"/>
    </location>
    <ligand>
        <name>Mg(2+)</name>
        <dbReference type="ChEBI" id="CHEBI:18420"/>
        <label>1</label>
        <note>catalytic</note>
    </ligand>
</feature>
<evidence type="ECO:0000256" key="2">
    <source>
        <dbReference type="ARBA" id="ARBA00001946"/>
    </source>
</evidence>
<comment type="catalytic activity">
    <reaction evidence="8">
        <text>L-histidinol phosphate + H2O = L-histidinol + phosphate</text>
        <dbReference type="Rhea" id="RHEA:14465"/>
        <dbReference type="ChEBI" id="CHEBI:15377"/>
        <dbReference type="ChEBI" id="CHEBI:43474"/>
        <dbReference type="ChEBI" id="CHEBI:57699"/>
        <dbReference type="ChEBI" id="CHEBI:57980"/>
        <dbReference type="EC" id="3.1.3.15"/>
    </reaction>
</comment>
<organism evidence="12 13">
    <name type="scientific">Catenuloplanes atrovinosus</name>
    <dbReference type="NCBI Taxonomy" id="137266"/>
    <lineage>
        <taxon>Bacteria</taxon>
        <taxon>Bacillati</taxon>
        <taxon>Actinomycetota</taxon>
        <taxon>Actinomycetes</taxon>
        <taxon>Micromonosporales</taxon>
        <taxon>Micromonosporaceae</taxon>
        <taxon>Catenuloplanes</taxon>
    </lineage>
</organism>
<evidence type="ECO:0000256" key="4">
    <source>
        <dbReference type="ARBA" id="ARBA00009759"/>
    </source>
</evidence>
<keyword evidence="13" id="KW-1185">Reference proteome</keyword>
<evidence type="ECO:0000256" key="5">
    <source>
        <dbReference type="ARBA" id="ARBA00022723"/>
    </source>
</evidence>
<sequence length="263" mass="28394">MIEVAREVARLAGDELLRRFRGPARVDAKSTSTDLVSDADRAAEAVALDYLRRHRPDDSVLGEEGASHDGRSAYRWVVDPLDGTVNYLSGIPFWCVSVGCERRVDGEWRPWLGVINDPVHGEVWTAVAGQGAFRNGEPLRRGPDPALGDAVLATGFAYEQDHRPHQAALVAALAPDVRGVRMVGSTALALCWVAAGRLDVYLEDRTKRWDHAAGWPIATEAGADVRMVGSVLLAAPPTLAGGLASRVAAHDRTLIRTAENHTL</sequence>
<dbReference type="AlphaFoldDB" id="A0AAE3YTT6"/>
<dbReference type="EC" id="3.1.3.25" evidence="11"/>
<dbReference type="GO" id="GO:0004401">
    <property type="term" value="F:histidinol-phosphatase activity"/>
    <property type="evidence" value="ECO:0007669"/>
    <property type="project" value="UniProtKB-EC"/>
</dbReference>
<keyword evidence="6 11" id="KW-0378">Hydrolase</keyword>
<evidence type="ECO:0000256" key="11">
    <source>
        <dbReference type="RuleBase" id="RU364068"/>
    </source>
</evidence>
<evidence type="ECO:0000256" key="6">
    <source>
        <dbReference type="ARBA" id="ARBA00022801"/>
    </source>
</evidence>
<evidence type="ECO:0000256" key="9">
    <source>
        <dbReference type="ARBA" id="ARBA00053547"/>
    </source>
</evidence>
<evidence type="ECO:0000256" key="10">
    <source>
        <dbReference type="PIRSR" id="PIRSR600760-2"/>
    </source>
</evidence>
<proteinExistence type="inferred from homology"/>
<comment type="caution">
    <text evidence="12">The sequence shown here is derived from an EMBL/GenBank/DDBJ whole genome shotgun (WGS) entry which is preliminary data.</text>
</comment>
<evidence type="ECO:0000256" key="1">
    <source>
        <dbReference type="ARBA" id="ARBA00001033"/>
    </source>
</evidence>
<feature type="binding site" evidence="10">
    <location>
        <position position="79"/>
    </location>
    <ligand>
        <name>Mg(2+)</name>
        <dbReference type="ChEBI" id="CHEBI:18420"/>
        <label>1</label>
        <note>catalytic</note>
    </ligand>
</feature>
<dbReference type="RefSeq" id="WP_310371462.1">
    <property type="nucleotide sequence ID" value="NZ_JAVDYB010000001.1"/>
</dbReference>
<dbReference type="GO" id="GO:0046854">
    <property type="term" value="P:phosphatidylinositol phosphate biosynthetic process"/>
    <property type="evidence" value="ECO:0007669"/>
    <property type="project" value="InterPro"/>
</dbReference>
<dbReference type="GO" id="GO:0046872">
    <property type="term" value="F:metal ion binding"/>
    <property type="evidence" value="ECO:0007669"/>
    <property type="project" value="UniProtKB-KW"/>
</dbReference>
<dbReference type="CDD" id="cd01639">
    <property type="entry name" value="IMPase"/>
    <property type="match status" value="1"/>
</dbReference>
<dbReference type="Gene3D" id="3.40.190.80">
    <property type="match status" value="1"/>
</dbReference>
<dbReference type="Pfam" id="PF00459">
    <property type="entry name" value="Inositol_P"/>
    <property type="match status" value="1"/>
</dbReference>
<feature type="binding site" evidence="10">
    <location>
        <position position="82"/>
    </location>
    <ligand>
        <name>Mg(2+)</name>
        <dbReference type="ChEBI" id="CHEBI:18420"/>
        <label>1</label>
        <note>catalytic</note>
    </ligand>
</feature>
<dbReference type="PANTHER" id="PTHR20854:SF4">
    <property type="entry name" value="INOSITOL-1-MONOPHOSPHATASE-RELATED"/>
    <property type="match status" value="1"/>
</dbReference>
<dbReference type="PRINTS" id="PR00377">
    <property type="entry name" value="IMPHPHTASES"/>
</dbReference>
<dbReference type="SUPFAM" id="SSF56655">
    <property type="entry name" value="Carbohydrate phosphatase"/>
    <property type="match status" value="1"/>
</dbReference>
<comment type="catalytic activity">
    <reaction evidence="1 11">
        <text>a myo-inositol phosphate + H2O = myo-inositol + phosphate</text>
        <dbReference type="Rhea" id="RHEA:24056"/>
        <dbReference type="ChEBI" id="CHEBI:15377"/>
        <dbReference type="ChEBI" id="CHEBI:17268"/>
        <dbReference type="ChEBI" id="CHEBI:43474"/>
        <dbReference type="ChEBI" id="CHEBI:84139"/>
        <dbReference type="EC" id="3.1.3.25"/>
    </reaction>
</comment>
<dbReference type="GO" id="GO:0006020">
    <property type="term" value="P:inositol metabolic process"/>
    <property type="evidence" value="ECO:0007669"/>
    <property type="project" value="TreeGrafter"/>
</dbReference>
<dbReference type="PROSITE" id="PS00629">
    <property type="entry name" value="IMP_1"/>
    <property type="match status" value="1"/>
</dbReference>
<accession>A0AAE3YTT6</accession>
<feature type="binding site" evidence="10">
    <location>
        <position position="81"/>
    </location>
    <ligand>
        <name>Mg(2+)</name>
        <dbReference type="ChEBI" id="CHEBI:18420"/>
        <label>1</label>
        <note>catalytic</note>
    </ligand>
</feature>
<dbReference type="GO" id="GO:0007165">
    <property type="term" value="P:signal transduction"/>
    <property type="evidence" value="ECO:0007669"/>
    <property type="project" value="TreeGrafter"/>
</dbReference>
<dbReference type="PROSITE" id="PS00630">
    <property type="entry name" value="IMP_2"/>
    <property type="match status" value="1"/>
</dbReference>
<dbReference type="InterPro" id="IPR020550">
    <property type="entry name" value="Inositol_monophosphatase_CS"/>
</dbReference>
<comment type="cofactor">
    <cofactor evidence="2 10 11">
        <name>Mg(2+)</name>
        <dbReference type="ChEBI" id="CHEBI:18420"/>
    </cofactor>
</comment>
<dbReference type="InterPro" id="IPR000760">
    <property type="entry name" value="Inositol_monophosphatase-like"/>
</dbReference>
<dbReference type="InterPro" id="IPR020583">
    <property type="entry name" value="Inositol_monoP_metal-BS"/>
</dbReference>
<dbReference type="PANTHER" id="PTHR20854">
    <property type="entry name" value="INOSITOL MONOPHOSPHATASE"/>
    <property type="match status" value="1"/>
</dbReference>
<gene>
    <name evidence="12" type="ORF">J2S41_005285</name>
</gene>
<comment type="function">
    <text evidence="9">Catalyzes the dephosphorylation of histidinol-phosphate to histidinol, the direct precursor of histidine.</text>
</comment>
<feature type="binding site" evidence="10">
    <location>
        <position position="63"/>
    </location>
    <ligand>
        <name>Mg(2+)</name>
        <dbReference type="ChEBI" id="CHEBI:18420"/>
        <label>1</label>
        <note>catalytic</note>
    </ligand>
</feature>
<keyword evidence="7 10" id="KW-0460">Magnesium</keyword>
<evidence type="ECO:0000256" key="3">
    <source>
        <dbReference type="ARBA" id="ARBA00004970"/>
    </source>
</evidence>
<dbReference type="InterPro" id="IPR033942">
    <property type="entry name" value="IMPase"/>
</dbReference>
<evidence type="ECO:0000313" key="12">
    <source>
        <dbReference type="EMBL" id="MDR7278507.1"/>
    </source>
</evidence>
<dbReference type="Gene3D" id="3.30.540.10">
    <property type="entry name" value="Fructose-1,6-Bisphosphatase, subunit A, domain 1"/>
    <property type="match status" value="1"/>
</dbReference>
<dbReference type="EMBL" id="JAVDYB010000001">
    <property type="protein sequence ID" value="MDR7278507.1"/>
    <property type="molecule type" value="Genomic_DNA"/>
</dbReference>
<evidence type="ECO:0000256" key="8">
    <source>
        <dbReference type="ARBA" id="ARBA00049158"/>
    </source>
</evidence>
<dbReference type="GO" id="GO:0008934">
    <property type="term" value="F:inositol monophosphate 1-phosphatase activity"/>
    <property type="evidence" value="ECO:0007669"/>
    <property type="project" value="InterPro"/>
</dbReference>
<comment type="similarity">
    <text evidence="4 11">Belongs to the inositol monophosphatase superfamily.</text>
</comment>
<dbReference type="Proteomes" id="UP001183643">
    <property type="component" value="Unassembled WGS sequence"/>
</dbReference>
<evidence type="ECO:0000313" key="13">
    <source>
        <dbReference type="Proteomes" id="UP001183643"/>
    </source>
</evidence>
<keyword evidence="5 10" id="KW-0479">Metal-binding</keyword>
<dbReference type="FunFam" id="3.30.540.10:FF:000003">
    <property type="entry name" value="Inositol-1-monophosphatase"/>
    <property type="match status" value="1"/>
</dbReference>
<protein>
    <recommendedName>
        <fullName evidence="11">Inositol-1-monophosphatase</fullName>
        <ecNumber evidence="11">3.1.3.25</ecNumber>
    </recommendedName>
</protein>
<comment type="pathway">
    <text evidence="3">Amino-acid biosynthesis; L-histidine biosynthesis; L-histidine from 5-phospho-alpha-D-ribose 1-diphosphate: step 8/9.</text>
</comment>
<reference evidence="12" key="1">
    <citation type="submission" date="2023-07" db="EMBL/GenBank/DDBJ databases">
        <title>Sequencing the genomes of 1000 actinobacteria strains.</title>
        <authorList>
            <person name="Klenk H.-P."/>
        </authorList>
    </citation>
    <scope>NUCLEOTIDE SEQUENCE</scope>
    <source>
        <strain evidence="12">DSM 44707</strain>
    </source>
</reference>
<evidence type="ECO:0000256" key="7">
    <source>
        <dbReference type="ARBA" id="ARBA00022842"/>
    </source>
</evidence>